<feature type="domain" description="Protein kinase" evidence="2">
    <location>
        <begin position="53"/>
        <end position="348"/>
    </location>
</feature>
<dbReference type="SUPFAM" id="SSF56112">
    <property type="entry name" value="Protein kinase-like (PK-like)"/>
    <property type="match status" value="1"/>
</dbReference>
<dbReference type="Proteomes" id="UP000789901">
    <property type="component" value="Unassembled WGS sequence"/>
</dbReference>
<protein>
    <submittedName>
        <fullName evidence="3">15533_t:CDS:1</fullName>
    </submittedName>
</protein>
<dbReference type="Gene3D" id="1.25.40.20">
    <property type="entry name" value="Ankyrin repeat-containing domain"/>
    <property type="match status" value="1"/>
</dbReference>
<dbReference type="InterPro" id="IPR011009">
    <property type="entry name" value="Kinase-like_dom_sf"/>
</dbReference>
<evidence type="ECO:0000313" key="3">
    <source>
        <dbReference type="EMBL" id="CAG8586533.1"/>
    </source>
</evidence>
<organism evidence="3 4">
    <name type="scientific">Gigaspora margarita</name>
    <dbReference type="NCBI Taxonomy" id="4874"/>
    <lineage>
        <taxon>Eukaryota</taxon>
        <taxon>Fungi</taxon>
        <taxon>Fungi incertae sedis</taxon>
        <taxon>Mucoromycota</taxon>
        <taxon>Glomeromycotina</taxon>
        <taxon>Glomeromycetes</taxon>
        <taxon>Diversisporales</taxon>
        <taxon>Gigasporaceae</taxon>
        <taxon>Gigaspora</taxon>
    </lineage>
</organism>
<evidence type="ECO:0000313" key="4">
    <source>
        <dbReference type="Proteomes" id="UP000789901"/>
    </source>
</evidence>
<feature type="compositionally biased region" description="Low complexity" evidence="1">
    <location>
        <begin position="253"/>
        <end position="271"/>
    </location>
</feature>
<dbReference type="PROSITE" id="PS50011">
    <property type="entry name" value="PROTEIN_KINASE_DOM"/>
    <property type="match status" value="1"/>
</dbReference>
<accession>A0ABN7UFV3</accession>
<dbReference type="PANTHER" id="PTHR24416">
    <property type="entry name" value="TYROSINE-PROTEIN KINASE RECEPTOR"/>
    <property type="match status" value="1"/>
</dbReference>
<gene>
    <name evidence="3" type="ORF">GMARGA_LOCUS6202</name>
</gene>
<dbReference type="Pfam" id="PF07714">
    <property type="entry name" value="PK_Tyr_Ser-Thr"/>
    <property type="match status" value="1"/>
</dbReference>
<keyword evidence="4" id="KW-1185">Reference proteome</keyword>
<dbReference type="InterPro" id="IPR050122">
    <property type="entry name" value="RTK"/>
</dbReference>
<comment type="caution">
    <text evidence="3">The sequence shown here is derived from an EMBL/GenBank/DDBJ whole genome shotgun (WGS) entry which is preliminary data.</text>
</comment>
<dbReference type="SUPFAM" id="SSF48403">
    <property type="entry name" value="Ankyrin repeat"/>
    <property type="match status" value="1"/>
</dbReference>
<sequence>TFKNHQDNTPINSSEITTSTPLYLSDALVNTSEITTSAPLYLPDVLFIPYGSFTDHKEIARSTYGEVIKAYWPIAEKAVALKSVFDNPDSESDKDCDPFIKEFKLIRSVRYHDNVIRVFGISHDPTTSRYFMVLQYADGGSLRDYLQKNFQKLDWRKKISMGKQIASGLKYIFEISNKVKNGEREKPVDGMPNDYRILYEWAWSQNPKDRPDINMIRAGLDKMLVDGRQNDNSVGSLTNSMKNTLNLTAPNLPNLPNSPSFNQQNNNKRNNMPQPYQPGTFNPNLNLNGNLIRSKYPNNLQNYTPQIYQPIMSYANNNNNHVIGRPLYLYPPHNVNMNQGMTPIKQQLPNNVSNVNYPPGMNNFQQPIYPTVNADQSQPYHNTNQNLMPSNFNNQQQFKPIAYEPPNMDVQSMANMPTINAPIQAYQQFPEGNVNQPVLGANLNQPVPGNNQQVLGNIYNQQALGGNFDQASINYQIDNRQYQQGVQQSGLPNTIPVGHQPTGCKQILEKYEKYFKLKPTECKAGYHAGFGDIEGLKYHLSSCGESITSTYEFGKTNDLLCVIIARYCDNIAMVEDIFKLLKLLRYPSGQLNDPSKQPNLSWNSVKYKKTVLHYLSQNNNLISDIDINIFSKDKKKHDVSEIKEHKKKMETFHNHITSVIKFLVEDGCDINAKDDNERTVLGLYLNKTTFQVGFTKVIEVLLKNGANPNINIIVRTKNLNRKSSSEINVSHMTSNGSASNLRMAEGCITLPNMLFLAIWNRWPTRVLDLLKEHGVDINTKYDNLDGLGNLLMMCLEKSKNGIGSQFPYKEGLEWVLNNVPNICEKENLEAAKKLTDKNSEERKLIKHKIGKKKGWFGLN</sequence>
<dbReference type="Gene3D" id="1.10.510.10">
    <property type="entry name" value="Transferase(Phosphotransferase) domain 1"/>
    <property type="match status" value="1"/>
</dbReference>
<dbReference type="InterPro" id="IPR000719">
    <property type="entry name" value="Prot_kinase_dom"/>
</dbReference>
<name>A0ABN7UFV3_GIGMA</name>
<reference evidence="3 4" key="1">
    <citation type="submission" date="2021-06" db="EMBL/GenBank/DDBJ databases">
        <authorList>
            <person name="Kallberg Y."/>
            <person name="Tangrot J."/>
            <person name="Rosling A."/>
        </authorList>
    </citation>
    <scope>NUCLEOTIDE SEQUENCE [LARGE SCALE GENOMIC DNA]</scope>
    <source>
        <strain evidence="3 4">120-4 pot B 10/14</strain>
    </source>
</reference>
<proteinExistence type="predicted"/>
<dbReference type="EMBL" id="CAJVQB010002771">
    <property type="protein sequence ID" value="CAG8586533.1"/>
    <property type="molecule type" value="Genomic_DNA"/>
</dbReference>
<dbReference type="InterPro" id="IPR001245">
    <property type="entry name" value="Ser-Thr/Tyr_kinase_cat_dom"/>
</dbReference>
<feature type="region of interest" description="Disordered" evidence="1">
    <location>
        <begin position="253"/>
        <end position="274"/>
    </location>
</feature>
<feature type="non-terminal residue" evidence="3">
    <location>
        <position position="1"/>
    </location>
</feature>
<evidence type="ECO:0000256" key="1">
    <source>
        <dbReference type="SAM" id="MobiDB-lite"/>
    </source>
</evidence>
<dbReference type="InterPro" id="IPR036770">
    <property type="entry name" value="Ankyrin_rpt-contain_sf"/>
</dbReference>
<dbReference type="PANTHER" id="PTHR24416:SF611">
    <property type="entry name" value="TYROSINE-PROTEIN KINASE TRANSMEMBRANE RECEPTOR ROR"/>
    <property type="match status" value="1"/>
</dbReference>
<evidence type="ECO:0000259" key="2">
    <source>
        <dbReference type="PROSITE" id="PS50011"/>
    </source>
</evidence>